<proteinExistence type="predicted"/>
<dbReference type="CDD" id="cd22744">
    <property type="entry name" value="OTU"/>
    <property type="match status" value="1"/>
</dbReference>
<name>A0A1C7MVN0_9FUNG</name>
<feature type="non-terminal residue" evidence="1">
    <location>
        <position position="1"/>
    </location>
</feature>
<comment type="caution">
    <text evidence="1">The sequence shown here is derived from an EMBL/GenBank/DDBJ whole genome shotgun (WGS) entry which is preliminary data.</text>
</comment>
<gene>
    <name evidence="1" type="ORF">A0J61_10986</name>
</gene>
<dbReference type="InParanoid" id="A0A1C7MVN0"/>
<evidence type="ECO:0000313" key="2">
    <source>
        <dbReference type="Proteomes" id="UP000093000"/>
    </source>
</evidence>
<protein>
    <recommendedName>
        <fullName evidence="3">OTU domain-containing protein</fullName>
    </recommendedName>
</protein>
<evidence type="ECO:0000313" key="1">
    <source>
        <dbReference type="EMBL" id="OBZ80965.1"/>
    </source>
</evidence>
<dbReference type="Proteomes" id="UP000093000">
    <property type="component" value="Unassembled WGS sequence"/>
</dbReference>
<evidence type="ECO:0008006" key="3">
    <source>
        <dbReference type="Google" id="ProtNLM"/>
    </source>
</evidence>
<dbReference type="OrthoDB" id="2379842at2759"/>
<dbReference type="EMBL" id="LUGH01001566">
    <property type="protein sequence ID" value="OBZ80965.1"/>
    <property type="molecule type" value="Genomic_DNA"/>
</dbReference>
<dbReference type="AlphaFoldDB" id="A0A1C7MVN0"/>
<sequence length="104" mass="12093">ELIIRKRKPNQVAYGKSDFVFDIHHRPNKRTRGNINSTIRSILSASIDESEITAYLDPKADGNCGFRAVAFLIDRNNSNYQDGDQYLEVRRKMLQTYKNIKPLY</sequence>
<reference evidence="1 2" key="1">
    <citation type="submission" date="2016-03" db="EMBL/GenBank/DDBJ databases">
        <title>Choanephora cucurbitarum.</title>
        <authorList>
            <person name="Min B."/>
            <person name="Park H."/>
            <person name="Park J.-H."/>
            <person name="Shin H.-D."/>
            <person name="Choi I.-G."/>
        </authorList>
    </citation>
    <scope>NUCLEOTIDE SEQUENCE [LARGE SCALE GENOMIC DNA]</scope>
    <source>
        <strain evidence="1 2">KUS-F28377</strain>
    </source>
</reference>
<accession>A0A1C7MVN0</accession>
<organism evidence="1 2">
    <name type="scientific">Choanephora cucurbitarum</name>
    <dbReference type="NCBI Taxonomy" id="101091"/>
    <lineage>
        <taxon>Eukaryota</taxon>
        <taxon>Fungi</taxon>
        <taxon>Fungi incertae sedis</taxon>
        <taxon>Mucoromycota</taxon>
        <taxon>Mucoromycotina</taxon>
        <taxon>Mucoromycetes</taxon>
        <taxon>Mucorales</taxon>
        <taxon>Mucorineae</taxon>
        <taxon>Choanephoraceae</taxon>
        <taxon>Choanephoroideae</taxon>
        <taxon>Choanephora</taxon>
    </lineage>
</organism>
<keyword evidence="2" id="KW-1185">Reference proteome</keyword>